<comment type="caution">
    <text evidence="3">The sequence shown here is derived from an EMBL/GenBank/DDBJ whole genome shotgun (WGS) entry which is preliminary data.</text>
</comment>
<name>A0AAD7MY75_9AGAR</name>
<evidence type="ECO:0000256" key="2">
    <source>
        <dbReference type="SAM" id="Phobius"/>
    </source>
</evidence>
<feature type="compositionally biased region" description="Basic residues" evidence="1">
    <location>
        <begin position="216"/>
        <end position="225"/>
    </location>
</feature>
<feature type="transmembrane region" description="Helical" evidence="2">
    <location>
        <begin position="174"/>
        <end position="192"/>
    </location>
</feature>
<evidence type="ECO:0000313" key="4">
    <source>
        <dbReference type="Proteomes" id="UP001215598"/>
    </source>
</evidence>
<feature type="compositionally biased region" description="Polar residues" evidence="1">
    <location>
        <begin position="89"/>
        <end position="116"/>
    </location>
</feature>
<evidence type="ECO:0000313" key="3">
    <source>
        <dbReference type="EMBL" id="KAJ7738168.1"/>
    </source>
</evidence>
<dbReference type="EMBL" id="JARKIB010000113">
    <property type="protein sequence ID" value="KAJ7738168.1"/>
    <property type="molecule type" value="Genomic_DNA"/>
</dbReference>
<keyword evidence="2" id="KW-1133">Transmembrane helix</keyword>
<protein>
    <submittedName>
        <fullName evidence="3">Uncharacterized protein</fullName>
    </submittedName>
</protein>
<reference evidence="3" key="1">
    <citation type="submission" date="2023-03" db="EMBL/GenBank/DDBJ databases">
        <title>Massive genome expansion in bonnet fungi (Mycena s.s.) driven by repeated elements and novel gene families across ecological guilds.</title>
        <authorList>
            <consortium name="Lawrence Berkeley National Laboratory"/>
            <person name="Harder C.B."/>
            <person name="Miyauchi S."/>
            <person name="Viragh M."/>
            <person name="Kuo A."/>
            <person name="Thoen E."/>
            <person name="Andreopoulos B."/>
            <person name="Lu D."/>
            <person name="Skrede I."/>
            <person name="Drula E."/>
            <person name="Henrissat B."/>
            <person name="Morin E."/>
            <person name="Kohler A."/>
            <person name="Barry K."/>
            <person name="LaButti K."/>
            <person name="Morin E."/>
            <person name="Salamov A."/>
            <person name="Lipzen A."/>
            <person name="Mereny Z."/>
            <person name="Hegedus B."/>
            <person name="Baldrian P."/>
            <person name="Stursova M."/>
            <person name="Weitz H."/>
            <person name="Taylor A."/>
            <person name="Grigoriev I.V."/>
            <person name="Nagy L.G."/>
            <person name="Martin F."/>
            <person name="Kauserud H."/>
        </authorList>
    </citation>
    <scope>NUCLEOTIDE SEQUENCE</scope>
    <source>
        <strain evidence="3">CBHHK182m</strain>
    </source>
</reference>
<keyword evidence="2" id="KW-0472">Membrane</keyword>
<feature type="region of interest" description="Disordered" evidence="1">
    <location>
        <begin position="204"/>
        <end position="225"/>
    </location>
</feature>
<sequence>MSVLSALLDALGHIHVEPVGENNNPCPPTDKVGDAFVMSVDSAAGVSCAYEGKITCVYFLDGTLDTARSDSDRCFDTRGLLTQFVSPASTSTSSLNANPSQAPPSQTVSRAASDPTSLPAPDLSTTIIPVFLESPQTENELAQSLGYFSNPRSRAFLAKLTGRSTRRVGEVGRLFLGVPLALGFLLLLLQFFRRRRMNQHLQQNSYDELPDSPRPGWRRTARQKQ</sequence>
<dbReference type="Proteomes" id="UP001215598">
    <property type="component" value="Unassembled WGS sequence"/>
</dbReference>
<keyword evidence="4" id="KW-1185">Reference proteome</keyword>
<keyword evidence="2" id="KW-0812">Transmembrane</keyword>
<dbReference type="AlphaFoldDB" id="A0AAD7MY75"/>
<feature type="region of interest" description="Disordered" evidence="1">
    <location>
        <begin position="89"/>
        <end position="121"/>
    </location>
</feature>
<accession>A0AAD7MY75</accession>
<gene>
    <name evidence="3" type="ORF">B0H16DRAFT_1694928</name>
</gene>
<organism evidence="3 4">
    <name type="scientific">Mycena metata</name>
    <dbReference type="NCBI Taxonomy" id="1033252"/>
    <lineage>
        <taxon>Eukaryota</taxon>
        <taxon>Fungi</taxon>
        <taxon>Dikarya</taxon>
        <taxon>Basidiomycota</taxon>
        <taxon>Agaricomycotina</taxon>
        <taxon>Agaricomycetes</taxon>
        <taxon>Agaricomycetidae</taxon>
        <taxon>Agaricales</taxon>
        <taxon>Marasmiineae</taxon>
        <taxon>Mycenaceae</taxon>
        <taxon>Mycena</taxon>
    </lineage>
</organism>
<evidence type="ECO:0000256" key="1">
    <source>
        <dbReference type="SAM" id="MobiDB-lite"/>
    </source>
</evidence>
<proteinExistence type="predicted"/>